<evidence type="ECO:0000256" key="2">
    <source>
        <dbReference type="ARBA" id="ARBA00022679"/>
    </source>
</evidence>
<dbReference type="PRINTS" id="PR00866">
    <property type="entry name" value="RNADNAPOLMS"/>
</dbReference>
<dbReference type="InterPro" id="IPR000123">
    <property type="entry name" value="Reverse_transcriptase_msDNA"/>
</dbReference>
<dbReference type="SUPFAM" id="SSF56672">
    <property type="entry name" value="DNA/RNA polymerases"/>
    <property type="match status" value="1"/>
</dbReference>
<dbReference type="InterPro" id="IPR051083">
    <property type="entry name" value="GrpII_Intron_Splice-Mob/Def"/>
</dbReference>
<keyword evidence="4" id="KW-0479">Metal-binding</keyword>
<evidence type="ECO:0000256" key="1">
    <source>
        <dbReference type="ARBA" id="ARBA00012493"/>
    </source>
</evidence>
<keyword evidence="12" id="KW-1185">Reference proteome</keyword>
<dbReference type="EC" id="2.7.7.49" evidence="1"/>
<evidence type="ECO:0000256" key="9">
    <source>
        <dbReference type="ARBA" id="ARBA00048173"/>
    </source>
</evidence>
<sequence>MTYYGNEDEDEDDDDLWEPHITPHMCDVARALVRAFLHGESTAAGLRERGATALGRKWPWLKALVRALLEAFGAPLHAGQHDKLVQWALDFSDFQAAFYPGQPAPQVRVWFIFHPVMASPPTALMHALVSFGAKELPRLHTLGDLAAWLQLTPSELDWFADTAGWGSKVSAPKLLHYDSFWRAKARGGWRLIEAPRSRLLAIQRRILHDLLDHIPVHAAAHGCVPGRSVISNAALHVGAQTLVRLDLRDFFTSIRASRVHALFRSLGYTREVSRYLTGLTTHCTSPAVLRGMSVDEYASVESVRKARLEARKYLQRHLPQGAPTSPALANLCAYRLDLRLAGAAEECGARYSRYVDDLVVSCPTPSRAHAARIALMAQTIILEEGFVPNPRKTQIASRAQAQRVTGLVVNDRLNVPRKEFDLLKATLTNCLRHGPATQNRESHADFRAHLLGRVAHVVQVNPLRGQRLRALFERIEWNSSPAADAGI</sequence>
<dbReference type="PANTHER" id="PTHR34047">
    <property type="entry name" value="NUCLEAR INTRON MATURASE 1, MITOCHONDRIAL-RELATED"/>
    <property type="match status" value="1"/>
</dbReference>
<evidence type="ECO:0000256" key="7">
    <source>
        <dbReference type="ARBA" id="ARBA00023118"/>
    </source>
</evidence>
<evidence type="ECO:0000313" key="12">
    <source>
        <dbReference type="Proteomes" id="UP001331561"/>
    </source>
</evidence>
<comment type="similarity">
    <text evidence="8">Belongs to the bacterial reverse transcriptase family.</text>
</comment>
<feature type="domain" description="Reverse transcriptase" evidence="10">
    <location>
        <begin position="163"/>
        <end position="409"/>
    </location>
</feature>
<evidence type="ECO:0000313" key="11">
    <source>
        <dbReference type="EMBL" id="MEC5387158.1"/>
    </source>
</evidence>
<evidence type="ECO:0000256" key="4">
    <source>
        <dbReference type="ARBA" id="ARBA00022723"/>
    </source>
</evidence>
<comment type="caution">
    <text evidence="11">The sequence shown here is derived from an EMBL/GenBank/DDBJ whole genome shotgun (WGS) entry which is preliminary data.</text>
</comment>
<keyword evidence="7" id="KW-0051">Antiviral defense</keyword>
<evidence type="ECO:0000256" key="3">
    <source>
        <dbReference type="ARBA" id="ARBA00022695"/>
    </source>
</evidence>
<comment type="catalytic activity">
    <reaction evidence="9">
        <text>DNA(n) + a 2'-deoxyribonucleoside 5'-triphosphate = DNA(n+1) + diphosphate</text>
        <dbReference type="Rhea" id="RHEA:22508"/>
        <dbReference type="Rhea" id="RHEA-COMP:17339"/>
        <dbReference type="Rhea" id="RHEA-COMP:17340"/>
        <dbReference type="ChEBI" id="CHEBI:33019"/>
        <dbReference type="ChEBI" id="CHEBI:61560"/>
        <dbReference type="ChEBI" id="CHEBI:173112"/>
        <dbReference type="EC" id="2.7.7.49"/>
    </reaction>
</comment>
<dbReference type="Proteomes" id="UP001331561">
    <property type="component" value="Unassembled WGS sequence"/>
</dbReference>
<dbReference type="PROSITE" id="PS50878">
    <property type="entry name" value="RT_POL"/>
    <property type="match status" value="1"/>
</dbReference>
<dbReference type="InterPro" id="IPR000477">
    <property type="entry name" value="RT_dom"/>
</dbReference>
<dbReference type="Pfam" id="PF00078">
    <property type="entry name" value="RVT_1"/>
    <property type="match status" value="1"/>
</dbReference>
<proteinExistence type="inferred from homology"/>
<keyword evidence="6 11" id="KW-0695">RNA-directed DNA polymerase</keyword>
<dbReference type="EMBL" id="JAYXHS010000003">
    <property type="protein sequence ID" value="MEC5387158.1"/>
    <property type="molecule type" value="Genomic_DNA"/>
</dbReference>
<dbReference type="InterPro" id="IPR043502">
    <property type="entry name" value="DNA/RNA_pol_sf"/>
</dbReference>
<evidence type="ECO:0000259" key="10">
    <source>
        <dbReference type="PROSITE" id="PS50878"/>
    </source>
</evidence>
<keyword evidence="2 11" id="KW-0808">Transferase</keyword>
<dbReference type="RefSeq" id="WP_327600135.1">
    <property type="nucleotide sequence ID" value="NZ_JAYXHS010000003.1"/>
</dbReference>
<dbReference type="PANTHER" id="PTHR34047:SF7">
    <property type="entry name" value="RNA-DIRECTED DNA POLYMERASE"/>
    <property type="match status" value="1"/>
</dbReference>
<protein>
    <recommendedName>
        <fullName evidence="1">RNA-directed DNA polymerase</fullName>
        <ecNumber evidence="1">2.7.7.49</ecNumber>
    </recommendedName>
</protein>
<dbReference type="CDD" id="cd03487">
    <property type="entry name" value="RT_Bac_retron_II"/>
    <property type="match status" value="1"/>
</dbReference>
<evidence type="ECO:0000256" key="6">
    <source>
        <dbReference type="ARBA" id="ARBA00022918"/>
    </source>
</evidence>
<keyword evidence="5" id="KW-0460">Magnesium</keyword>
<evidence type="ECO:0000256" key="5">
    <source>
        <dbReference type="ARBA" id="ARBA00022842"/>
    </source>
</evidence>
<name>A0ABU6K5T7_9RHOO</name>
<reference evidence="11 12" key="1">
    <citation type="submission" date="2024-01" db="EMBL/GenBank/DDBJ databases">
        <title>Uliginosibacterium soil sp. nov.</title>
        <authorList>
            <person name="Lv Y."/>
        </authorList>
    </citation>
    <scope>NUCLEOTIDE SEQUENCE [LARGE SCALE GENOMIC DNA]</scope>
    <source>
        <strain evidence="11 12">H3</strain>
    </source>
</reference>
<keyword evidence="3 11" id="KW-0548">Nucleotidyltransferase</keyword>
<dbReference type="GO" id="GO:0003964">
    <property type="term" value="F:RNA-directed DNA polymerase activity"/>
    <property type="evidence" value="ECO:0007669"/>
    <property type="project" value="UniProtKB-KW"/>
</dbReference>
<gene>
    <name evidence="11" type="ORF">VVD49_15620</name>
</gene>
<accession>A0ABU6K5T7</accession>
<organism evidence="11 12">
    <name type="scientific">Uliginosibacterium silvisoli</name>
    <dbReference type="NCBI Taxonomy" id="3114758"/>
    <lineage>
        <taxon>Bacteria</taxon>
        <taxon>Pseudomonadati</taxon>
        <taxon>Pseudomonadota</taxon>
        <taxon>Betaproteobacteria</taxon>
        <taxon>Rhodocyclales</taxon>
        <taxon>Zoogloeaceae</taxon>
        <taxon>Uliginosibacterium</taxon>
    </lineage>
</organism>
<evidence type="ECO:0000256" key="8">
    <source>
        <dbReference type="ARBA" id="ARBA00034120"/>
    </source>
</evidence>